<feature type="compositionally biased region" description="Low complexity" evidence="10">
    <location>
        <begin position="414"/>
        <end position="433"/>
    </location>
</feature>
<dbReference type="OrthoDB" id="116380at2759"/>
<dbReference type="Pfam" id="PF13246">
    <property type="entry name" value="Cation_ATPase"/>
    <property type="match status" value="1"/>
</dbReference>
<reference evidence="13 14" key="1">
    <citation type="journal article" date="2013" name="BMC Genomics">
        <title>Reconstruction of the lipid metabolism for the microalga Monoraphidium neglectum from its genome sequence reveals characteristics suitable for biofuel production.</title>
        <authorList>
            <person name="Bogen C."/>
            <person name="Al-Dilaimi A."/>
            <person name="Albersmeier A."/>
            <person name="Wichmann J."/>
            <person name="Grundmann M."/>
            <person name="Rupp O."/>
            <person name="Lauersen K.J."/>
            <person name="Blifernez-Klassen O."/>
            <person name="Kalinowski J."/>
            <person name="Goesmann A."/>
            <person name="Mussgnug J.H."/>
            <person name="Kruse O."/>
        </authorList>
    </citation>
    <scope>NUCLEOTIDE SEQUENCE [LARGE SCALE GENOMIC DNA]</scope>
    <source>
        <strain evidence="13 14">SAG 48.87</strain>
    </source>
</reference>
<keyword evidence="13" id="KW-0378">Hydrolase</keyword>
<keyword evidence="3 11" id="KW-0812">Transmembrane</keyword>
<feature type="non-terminal residue" evidence="13">
    <location>
        <position position="611"/>
    </location>
</feature>
<dbReference type="SUPFAM" id="SSF81660">
    <property type="entry name" value="Metal cation-transporting ATPase, ATP-binding domain N"/>
    <property type="match status" value="1"/>
</dbReference>
<dbReference type="InterPro" id="IPR023214">
    <property type="entry name" value="HAD_sf"/>
</dbReference>
<dbReference type="PROSITE" id="PS00154">
    <property type="entry name" value="ATPASE_E1_E2"/>
    <property type="match status" value="1"/>
</dbReference>
<dbReference type="InterPro" id="IPR008250">
    <property type="entry name" value="ATPase_P-typ_transduc_dom_A_sf"/>
</dbReference>
<dbReference type="FunFam" id="2.70.150.10:FF:000016">
    <property type="entry name" value="Calcium-transporting P-type ATPase putative"/>
    <property type="match status" value="1"/>
</dbReference>
<dbReference type="Gene3D" id="3.40.1110.10">
    <property type="entry name" value="Calcium-transporting ATPase, cytoplasmic domain N"/>
    <property type="match status" value="2"/>
</dbReference>
<dbReference type="Proteomes" id="UP000054498">
    <property type="component" value="Unassembled WGS sequence"/>
</dbReference>
<dbReference type="InterPro" id="IPR023299">
    <property type="entry name" value="ATPase_P-typ_cyto_dom_N"/>
</dbReference>
<dbReference type="GO" id="GO:0005524">
    <property type="term" value="F:ATP binding"/>
    <property type="evidence" value="ECO:0007669"/>
    <property type="project" value="UniProtKB-KW"/>
</dbReference>
<dbReference type="EC" id="3.6.3.8" evidence="13"/>
<evidence type="ECO:0000256" key="6">
    <source>
        <dbReference type="ARBA" id="ARBA00022840"/>
    </source>
</evidence>
<evidence type="ECO:0000256" key="11">
    <source>
        <dbReference type="SAM" id="Phobius"/>
    </source>
</evidence>
<dbReference type="Gene3D" id="3.40.50.1000">
    <property type="entry name" value="HAD superfamily/HAD-like"/>
    <property type="match status" value="1"/>
</dbReference>
<dbReference type="PRINTS" id="PR00121">
    <property type="entry name" value="NAKATPASE"/>
</dbReference>
<evidence type="ECO:0000256" key="5">
    <source>
        <dbReference type="ARBA" id="ARBA00022741"/>
    </source>
</evidence>
<keyword evidence="9 11" id="KW-0472">Membrane</keyword>
<dbReference type="STRING" id="145388.A0A0D2NQC7"/>
<keyword evidence="8 11" id="KW-1133">Transmembrane helix</keyword>
<dbReference type="AlphaFoldDB" id="A0A0D2NQC7"/>
<dbReference type="GO" id="GO:0019829">
    <property type="term" value="F:ATPase-coupled monoatomic cation transmembrane transporter activity"/>
    <property type="evidence" value="ECO:0007669"/>
    <property type="project" value="UniProtKB-ARBA"/>
</dbReference>
<gene>
    <name evidence="13" type="ORF">MNEG_1409</name>
</gene>
<dbReference type="GO" id="GO:0098662">
    <property type="term" value="P:inorganic cation transmembrane transport"/>
    <property type="evidence" value="ECO:0007669"/>
    <property type="project" value="UniProtKB-ARBA"/>
</dbReference>
<keyword evidence="4" id="KW-0479">Metal-binding</keyword>
<keyword evidence="7" id="KW-1278">Translocase</keyword>
<organism evidence="13 14">
    <name type="scientific">Monoraphidium neglectum</name>
    <dbReference type="NCBI Taxonomy" id="145388"/>
    <lineage>
        <taxon>Eukaryota</taxon>
        <taxon>Viridiplantae</taxon>
        <taxon>Chlorophyta</taxon>
        <taxon>core chlorophytes</taxon>
        <taxon>Chlorophyceae</taxon>
        <taxon>CS clade</taxon>
        <taxon>Sphaeropleales</taxon>
        <taxon>Selenastraceae</taxon>
        <taxon>Monoraphidium</taxon>
    </lineage>
</organism>
<name>A0A0D2NQC7_9CHLO</name>
<keyword evidence="6" id="KW-0067">ATP-binding</keyword>
<dbReference type="EMBL" id="KK100359">
    <property type="protein sequence ID" value="KIZ06536.1"/>
    <property type="molecule type" value="Genomic_DNA"/>
</dbReference>
<dbReference type="InterPro" id="IPR001757">
    <property type="entry name" value="P_typ_ATPase"/>
</dbReference>
<feature type="transmembrane region" description="Helical" evidence="11">
    <location>
        <begin position="285"/>
        <end position="305"/>
    </location>
</feature>
<feature type="domain" description="Cation-transporting P-type ATPase N-terminal" evidence="12">
    <location>
        <begin position="44"/>
        <end position="118"/>
    </location>
</feature>
<feature type="transmembrane region" description="Helical" evidence="11">
    <location>
        <begin position="94"/>
        <end position="112"/>
    </location>
</feature>
<dbReference type="GO" id="GO:0046873">
    <property type="term" value="F:metal ion transmembrane transporter activity"/>
    <property type="evidence" value="ECO:0007669"/>
    <property type="project" value="UniProtKB-ARBA"/>
</dbReference>
<evidence type="ECO:0000256" key="4">
    <source>
        <dbReference type="ARBA" id="ARBA00022723"/>
    </source>
</evidence>
<dbReference type="GO" id="GO:0016887">
    <property type="term" value="F:ATP hydrolysis activity"/>
    <property type="evidence" value="ECO:0007669"/>
    <property type="project" value="InterPro"/>
</dbReference>
<dbReference type="SMART" id="SM00831">
    <property type="entry name" value="Cation_ATPase_N"/>
    <property type="match status" value="1"/>
</dbReference>
<dbReference type="InterPro" id="IPR059000">
    <property type="entry name" value="ATPase_P-type_domA"/>
</dbReference>
<dbReference type="InterPro" id="IPR004014">
    <property type="entry name" value="ATPase_P-typ_cation-transptr_N"/>
</dbReference>
<protein>
    <submittedName>
        <fullName evidence="13">ATPase, P-type (Transporting), HAD superfamily, subfamily IC</fullName>
        <ecNumber evidence="13">3.6.3.8</ecNumber>
    </submittedName>
</protein>
<dbReference type="RefSeq" id="XP_013905555.1">
    <property type="nucleotide sequence ID" value="XM_014050101.1"/>
</dbReference>
<feature type="transmembrane region" description="Helical" evidence="11">
    <location>
        <begin position="118"/>
        <end position="138"/>
    </location>
</feature>
<dbReference type="GeneID" id="25731617"/>
<evidence type="ECO:0000256" key="10">
    <source>
        <dbReference type="SAM" id="MobiDB-lite"/>
    </source>
</evidence>
<dbReference type="Pfam" id="PF00122">
    <property type="entry name" value="E1-E2_ATPase"/>
    <property type="match status" value="1"/>
</dbReference>
<dbReference type="KEGG" id="mng:MNEG_1409"/>
<dbReference type="InterPro" id="IPR018303">
    <property type="entry name" value="ATPase_P-typ_P_site"/>
</dbReference>
<dbReference type="PANTHER" id="PTHR42861">
    <property type="entry name" value="CALCIUM-TRANSPORTING ATPASE"/>
    <property type="match status" value="1"/>
</dbReference>
<evidence type="ECO:0000256" key="9">
    <source>
        <dbReference type="ARBA" id="ARBA00023136"/>
    </source>
</evidence>
<evidence type="ECO:0000256" key="1">
    <source>
        <dbReference type="ARBA" id="ARBA00004651"/>
    </source>
</evidence>
<sequence>MSLERPSKRGLGKTSAALNKASIVSIAKQSRFGDASVIASGEEPWHACEAADVLDDLATSATDGLAAPEAARRLQEFGANALTPAKRKGFLAKLWAQLNSTVIYILLAAAIIEGAFQAWAECGLVLAVIVINTAIGLFQEGRAEKAADAIKAMLSPTAKVLRDGQLVTIPAEELVPGDIVTLKSGDKVPADLRLLSASNLQVQEAMLTGESVPTSKITHPVPAGAPLGDRKNLAFSATTVVSGTAEGVVVGTGDSAEIGQINKMVSTVEEAHNNLTHQLTIFGRWLAVLVGVVALVSFLLALLRAGEGLQRAFETAVSISVAIIPEGLPAIVTIVLAIGTTVMARNNAIIRQLPAVETLGSVNVICSDKTGTLTRNEMTVVAVRTAASLYRVSGVGYAPVGSFTLAFSPTPAPVGRPGSRAPAAAAPGGTPATEGDLQVVIEGAPSGGGAGAAQEAAQEAAAAAGAPLDAAGMAVLRALLEGAVLCNDSALSRAEKEGGGSVVYTPMGAPTEVALLTAGEKAGLEQSVLKASKPRLASVPFESEHKFMATVHNEGGARVMYVKGAPDRLLPLCRAQVADNDVSVTSPLDIGLWQQAQADLSNQGLRVLALC</sequence>
<feature type="region of interest" description="Disordered" evidence="10">
    <location>
        <begin position="414"/>
        <end position="434"/>
    </location>
</feature>
<evidence type="ECO:0000256" key="8">
    <source>
        <dbReference type="ARBA" id="ARBA00022989"/>
    </source>
</evidence>
<dbReference type="GO" id="GO:0015662">
    <property type="term" value="F:P-type ion transporter activity"/>
    <property type="evidence" value="ECO:0007669"/>
    <property type="project" value="UniProtKB-ARBA"/>
</dbReference>
<evidence type="ECO:0000256" key="7">
    <source>
        <dbReference type="ARBA" id="ARBA00022967"/>
    </source>
</evidence>
<dbReference type="SUPFAM" id="SSF81653">
    <property type="entry name" value="Calcium ATPase, transduction domain A"/>
    <property type="match status" value="1"/>
</dbReference>
<comment type="subcellular location">
    <subcellularLocation>
        <location evidence="1">Cell membrane</location>
        <topology evidence="1">Multi-pass membrane protein</topology>
    </subcellularLocation>
</comment>
<keyword evidence="5" id="KW-0547">Nucleotide-binding</keyword>
<dbReference type="InterPro" id="IPR023298">
    <property type="entry name" value="ATPase_P-typ_TM_dom_sf"/>
</dbReference>
<dbReference type="PRINTS" id="PR00119">
    <property type="entry name" value="CATATPASE"/>
</dbReference>
<dbReference type="Gene3D" id="2.70.150.10">
    <property type="entry name" value="Calcium-transporting ATPase, cytoplasmic transduction domain A"/>
    <property type="match status" value="1"/>
</dbReference>
<proteinExistence type="predicted"/>
<keyword evidence="2" id="KW-1003">Cell membrane</keyword>
<evidence type="ECO:0000313" key="13">
    <source>
        <dbReference type="EMBL" id="KIZ06536.1"/>
    </source>
</evidence>
<accession>A0A0D2NQC7</accession>
<dbReference type="Gene3D" id="1.20.1110.10">
    <property type="entry name" value="Calcium-transporting ATPase, transmembrane domain"/>
    <property type="match status" value="1"/>
</dbReference>
<evidence type="ECO:0000256" key="2">
    <source>
        <dbReference type="ARBA" id="ARBA00022475"/>
    </source>
</evidence>
<dbReference type="GO" id="GO:0046872">
    <property type="term" value="F:metal ion binding"/>
    <property type="evidence" value="ECO:0007669"/>
    <property type="project" value="UniProtKB-KW"/>
</dbReference>
<dbReference type="NCBIfam" id="TIGR01494">
    <property type="entry name" value="ATPase_P-type"/>
    <property type="match status" value="1"/>
</dbReference>
<dbReference type="GO" id="GO:0005886">
    <property type="term" value="C:plasma membrane"/>
    <property type="evidence" value="ECO:0007669"/>
    <property type="project" value="UniProtKB-SubCell"/>
</dbReference>
<dbReference type="SUPFAM" id="SSF81665">
    <property type="entry name" value="Calcium ATPase, transmembrane domain M"/>
    <property type="match status" value="1"/>
</dbReference>
<feature type="transmembrane region" description="Helical" evidence="11">
    <location>
        <begin position="317"/>
        <end position="344"/>
    </location>
</feature>
<evidence type="ECO:0000256" key="3">
    <source>
        <dbReference type="ARBA" id="ARBA00022692"/>
    </source>
</evidence>
<dbReference type="FunFam" id="3.40.50.1000:FF:000001">
    <property type="entry name" value="Phospholipid-transporting ATPase IC"/>
    <property type="match status" value="1"/>
</dbReference>
<evidence type="ECO:0000259" key="12">
    <source>
        <dbReference type="SMART" id="SM00831"/>
    </source>
</evidence>
<evidence type="ECO:0000313" key="14">
    <source>
        <dbReference type="Proteomes" id="UP000054498"/>
    </source>
</evidence>
<dbReference type="Pfam" id="PF00690">
    <property type="entry name" value="Cation_ATPase_N"/>
    <property type="match status" value="1"/>
</dbReference>
<keyword evidence="14" id="KW-1185">Reference proteome</keyword>